<dbReference type="AlphaFoldDB" id="A0A401ZQA1"/>
<protein>
    <submittedName>
        <fullName evidence="1">Uncharacterized protein</fullName>
    </submittedName>
</protein>
<dbReference type="Gene3D" id="3.40.630.30">
    <property type="match status" value="1"/>
</dbReference>
<evidence type="ECO:0000313" key="1">
    <source>
        <dbReference type="EMBL" id="GCE09002.1"/>
    </source>
</evidence>
<reference evidence="2" key="1">
    <citation type="submission" date="2018-12" db="EMBL/GenBank/DDBJ databases">
        <title>Tengunoibacter tsumagoiensis gen. nov., sp. nov., Dictyobacter kobayashii sp. nov., D. alpinus sp. nov., and D. joshuensis sp. nov. and description of Dictyobacteraceae fam. nov. within the order Ktedonobacterales isolated from Tengu-no-mugimeshi.</title>
        <authorList>
            <person name="Wang C.M."/>
            <person name="Zheng Y."/>
            <person name="Sakai Y."/>
            <person name="Toyoda A."/>
            <person name="Minakuchi Y."/>
            <person name="Abe K."/>
            <person name="Yokota A."/>
            <person name="Yabe S."/>
        </authorList>
    </citation>
    <scope>NUCLEOTIDE SEQUENCE [LARGE SCALE GENOMIC DNA]</scope>
    <source>
        <strain evidence="2">S-27</strain>
    </source>
</reference>
<accession>A0A401ZQA1</accession>
<dbReference type="InterPro" id="IPR016181">
    <property type="entry name" value="Acyl_CoA_acyltransferase"/>
</dbReference>
<keyword evidence="2" id="KW-1185">Reference proteome</keyword>
<name>A0A401ZQA1_9CHLR</name>
<dbReference type="SUPFAM" id="SSF55729">
    <property type="entry name" value="Acyl-CoA N-acyltransferases (Nat)"/>
    <property type="match status" value="1"/>
</dbReference>
<organism evidence="1 2">
    <name type="scientific">Dictyobacter aurantiacus</name>
    <dbReference type="NCBI Taxonomy" id="1936993"/>
    <lineage>
        <taxon>Bacteria</taxon>
        <taxon>Bacillati</taxon>
        <taxon>Chloroflexota</taxon>
        <taxon>Ktedonobacteria</taxon>
        <taxon>Ktedonobacterales</taxon>
        <taxon>Dictyobacteraceae</taxon>
        <taxon>Dictyobacter</taxon>
    </lineage>
</organism>
<gene>
    <name evidence="1" type="ORF">KDAU_63310</name>
</gene>
<proteinExistence type="predicted"/>
<dbReference type="RefSeq" id="WP_235845919.1">
    <property type="nucleotide sequence ID" value="NZ_BIFQ01000002.1"/>
</dbReference>
<dbReference type="Pfam" id="PF13527">
    <property type="entry name" value="Acetyltransf_9"/>
    <property type="match status" value="1"/>
</dbReference>
<dbReference type="Proteomes" id="UP000287224">
    <property type="component" value="Unassembled WGS sequence"/>
</dbReference>
<evidence type="ECO:0000313" key="2">
    <source>
        <dbReference type="Proteomes" id="UP000287224"/>
    </source>
</evidence>
<comment type="caution">
    <text evidence="1">The sequence shown here is derived from an EMBL/GenBank/DDBJ whole genome shotgun (WGS) entry which is preliminary data.</text>
</comment>
<sequence length="454" mass="51831">MAMTLDIAAPEYRRDLGDGLVARWSTADDTEKIAQTAGQVFRGKDSDPFNERTANAVRVYMSGRVPVMGPGDYAIVEDHTKEGNPVVAGICLMRMEWYYEDILFKMGRPEIVFSDPGYRNRGLIRTLFEFVHARSAAEGRLLDAITGIYYFYRQFGYEYALDLDSSKGVYLTASPKAKEGDAELYTLRPATQADLPQMKEIYQQRDRSLHTVTTHIGDSYMKFMLEDWSDHPARPQFGTTMMIVDKQGQAQGWLSLPITRGGKSLNVWSMYTRPHLNLQAMLQSLLHALQTYGQQMPTQKPDTEAFSEIKFYLGQQHPVYTALGNLAAITDPGYAWYIRIADLPRFIRHIAPALEKRLLNSPVEGFTGELKLDFYRGGIRMAFREGRLETVEDWRSTVLNNCSDGGFPPLVFFQALLGYRSLDELRRNYPDAWVNNEVLFTTLFPVRPSWAIWL</sequence>
<dbReference type="EMBL" id="BIFQ01000002">
    <property type="protein sequence ID" value="GCE09002.1"/>
    <property type="molecule type" value="Genomic_DNA"/>
</dbReference>